<dbReference type="Proteomes" id="UP000585474">
    <property type="component" value="Unassembled WGS sequence"/>
</dbReference>
<gene>
    <name evidence="5" type="ORF">Acr_19g0007120</name>
</gene>
<feature type="compositionally biased region" description="Pro residues" evidence="2">
    <location>
        <begin position="137"/>
        <end position="160"/>
    </location>
</feature>
<dbReference type="EMBL" id="BJWL01000019">
    <property type="protein sequence ID" value="GFZ07775.1"/>
    <property type="molecule type" value="Genomic_DNA"/>
</dbReference>
<dbReference type="AlphaFoldDB" id="A0A7J0GAC6"/>
<organism evidence="5 6">
    <name type="scientific">Actinidia rufa</name>
    <dbReference type="NCBI Taxonomy" id="165716"/>
    <lineage>
        <taxon>Eukaryota</taxon>
        <taxon>Viridiplantae</taxon>
        <taxon>Streptophyta</taxon>
        <taxon>Embryophyta</taxon>
        <taxon>Tracheophyta</taxon>
        <taxon>Spermatophyta</taxon>
        <taxon>Magnoliopsida</taxon>
        <taxon>eudicotyledons</taxon>
        <taxon>Gunneridae</taxon>
        <taxon>Pentapetalae</taxon>
        <taxon>asterids</taxon>
        <taxon>Ericales</taxon>
        <taxon>Actinidiaceae</taxon>
        <taxon>Actinidia</taxon>
    </lineage>
</organism>
<feature type="region of interest" description="Disordered" evidence="2">
    <location>
        <begin position="115"/>
        <end position="195"/>
    </location>
</feature>
<evidence type="ECO:0000313" key="6">
    <source>
        <dbReference type="Proteomes" id="UP000585474"/>
    </source>
</evidence>
<feature type="transmembrane region" description="Helical" evidence="3">
    <location>
        <begin position="12"/>
        <end position="31"/>
    </location>
</feature>
<comment type="similarity">
    <text evidence="1">Belongs to the formin-like family. Class-I subfamily.</text>
</comment>
<keyword evidence="3" id="KW-0812">Transmembrane</keyword>
<dbReference type="InterPro" id="IPR015425">
    <property type="entry name" value="FH2_Formin"/>
</dbReference>
<feature type="region of interest" description="Disordered" evidence="2">
    <location>
        <begin position="83"/>
        <end position="103"/>
    </location>
</feature>
<reference evidence="5 6" key="1">
    <citation type="submission" date="2019-07" db="EMBL/GenBank/DDBJ databases">
        <title>De Novo Assembly of kiwifruit Actinidia rufa.</title>
        <authorList>
            <person name="Sugita-Konishi S."/>
            <person name="Sato K."/>
            <person name="Mori E."/>
            <person name="Abe Y."/>
            <person name="Kisaki G."/>
            <person name="Hamano K."/>
            <person name="Suezawa K."/>
            <person name="Otani M."/>
            <person name="Fukuda T."/>
            <person name="Manabe T."/>
            <person name="Gomi K."/>
            <person name="Tabuchi M."/>
            <person name="Akimitsu K."/>
            <person name="Kataoka I."/>
        </authorList>
    </citation>
    <scope>NUCLEOTIDE SEQUENCE [LARGE SCALE GENOMIC DNA]</scope>
    <source>
        <strain evidence="6">cv. Fuchu</strain>
    </source>
</reference>
<evidence type="ECO:0000259" key="4">
    <source>
        <dbReference type="SMART" id="SM00498"/>
    </source>
</evidence>
<dbReference type="PANTHER" id="PTHR23213">
    <property type="entry name" value="FORMIN-RELATED"/>
    <property type="match status" value="1"/>
</dbReference>
<evidence type="ECO:0000256" key="3">
    <source>
        <dbReference type="SAM" id="Phobius"/>
    </source>
</evidence>
<dbReference type="SMART" id="SM00498">
    <property type="entry name" value="FH2"/>
    <property type="match status" value="1"/>
</dbReference>
<keyword evidence="3" id="KW-1133">Transmembrane helix</keyword>
<protein>
    <submittedName>
        <fullName evidence="5">Formin homologue 4</fullName>
    </submittedName>
</protein>
<accession>A0A7J0GAC6</accession>
<feature type="compositionally biased region" description="Pro residues" evidence="2">
    <location>
        <begin position="120"/>
        <end position="129"/>
    </location>
</feature>
<evidence type="ECO:0000313" key="5">
    <source>
        <dbReference type="EMBL" id="GFZ07775.1"/>
    </source>
</evidence>
<evidence type="ECO:0000256" key="1">
    <source>
        <dbReference type="ARBA" id="ARBA00025793"/>
    </source>
</evidence>
<dbReference type="InterPro" id="IPR042201">
    <property type="entry name" value="FH2_Formin_sf"/>
</dbReference>
<dbReference type="SUPFAM" id="SSF101447">
    <property type="entry name" value="Formin homology 2 domain (FH2 domain)"/>
    <property type="match status" value="2"/>
</dbReference>
<feature type="domain" description="FH2" evidence="4">
    <location>
        <begin position="192"/>
        <end position="412"/>
    </location>
</feature>
<dbReference type="GO" id="GO:0051015">
    <property type="term" value="F:actin filament binding"/>
    <property type="evidence" value="ECO:0007669"/>
    <property type="project" value="InterPro"/>
</dbReference>
<comment type="caution">
    <text evidence="5">The sequence shown here is derived from an EMBL/GenBank/DDBJ whole genome shotgun (WGS) entry which is preliminary data.</text>
</comment>
<keyword evidence="3" id="KW-0472">Membrane</keyword>
<dbReference type="Gene3D" id="1.20.58.2220">
    <property type="entry name" value="Formin, FH2 domain"/>
    <property type="match status" value="3"/>
</dbReference>
<name>A0A7J0GAC6_9ERIC</name>
<sequence>MLNGRKVVEAVVATAASTLVVAGILFLYKLAMARQRWREKFNSSIIVDENGLDVLYLRNLEQGQLLSCFSKIWINPMEEEEEKKVDTRGEKPPNNLDPIQKIPLLYKSRNTADLPELVKPVPPQPPQPPVGLSKQSPPQPPATPPPSAKRNPAQPPPPPGAGGSFTLLKPPPAPRGKAKSNSHGEAPIGESTRGIGNVQMKLKPLHWDKVIANADHSLVWDEINDGSFRFDDDLMEALFGVTATNQKPLDSSKISSSTSSTSSTPAKIFILDPPILKAGNRMNAGTARGNAQGFNLTALRKLSYVKSTDGKTTLLHFVVEQVVRSEGERCVIHQNHSLGRRGFLECEEELKVVREEQTKIMELVKRTTTYHQAGDSKDKRSDSLQLFVIVKDFLDMVDQVCLDITKKIQKRNVKSVGSSPPPSPPQELQ</sequence>
<proteinExistence type="inferred from homology"/>
<dbReference type="GO" id="GO:0045010">
    <property type="term" value="P:actin nucleation"/>
    <property type="evidence" value="ECO:0007669"/>
    <property type="project" value="InterPro"/>
</dbReference>
<keyword evidence="6" id="KW-1185">Reference proteome</keyword>
<dbReference type="Pfam" id="PF02181">
    <property type="entry name" value="FH2"/>
    <property type="match status" value="2"/>
</dbReference>
<dbReference type="PANTHER" id="PTHR23213:SF273">
    <property type="entry name" value="FORMIN-LIKE PROTEIN"/>
    <property type="match status" value="1"/>
</dbReference>
<dbReference type="InterPro" id="IPR027643">
    <property type="entry name" value="Formin-like_plant"/>
</dbReference>
<evidence type="ECO:0000256" key="2">
    <source>
        <dbReference type="SAM" id="MobiDB-lite"/>
    </source>
</evidence>
<dbReference type="OrthoDB" id="1668162at2759"/>